<dbReference type="EMBL" id="JARAWP010000011">
    <property type="protein sequence ID" value="MDX3020101.1"/>
    <property type="molecule type" value="Genomic_DNA"/>
</dbReference>
<sequence length="145" mass="15771">MAEPAHPLSRAAEYVRQFNHTSRAADTGWEHPDASNTALGALSHLVSMLPQALTQATDPVMQTYAHGRVAIDGGGTRDQAVKHMRIALDNAKKTAEFLNEAVQQVHTTLDTVKELAELLDDSVEHLHSITSIMGLDRRGLPELGD</sequence>
<evidence type="ECO:0000313" key="2">
    <source>
        <dbReference type="Proteomes" id="UP001272987"/>
    </source>
</evidence>
<organism evidence="1 2">
    <name type="scientific">Streptomyces acidiscabies</name>
    <dbReference type="NCBI Taxonomy" id="42234"/>
    <lineage>
        <taxon>Bacteria</taxon>
        <taxon>Bacillati</taxon>
        <taxon>Actinomycetota</taxon>
        <taxon>Actinomycetes</taxon>
        <taxon>Kitasatosporales</taxon>
        <taxon>Streptomycetaceae</taxon>
        <taxon>Streptomyces</taxon>
    </lineage>
</organism>
<reference evidence="1 2" key="1">
    <citation type="journal article" date="2023" name="Microb. Genom.">
        <title>Mesoterricola silvestris gen. nov., sp. nov., Mesoterricola sediminis sp. nov., Geothrix oryzae sp. nov., Geothrix edaphica sp. nov., Geothrix rubra sp. nov., and Geothrix limicola sp. nov., six novel members of Acidobacteriota isolated from soils.</title>
        <authorList>
            <person name="Weisberg A.J."/>
            <person name="Pearce E."/>
            <person name="Kramer C.G."/>
            <person name="Chang J.H."/>
            <person name="Clarke C.R."/>
        </authorList>
    </citation>
    <scope>NUCLEOTIDE SEQUENCE [LARGE SCALE GENOMIC DNA]</scope>
    <source>
        <strain evidence="1 2">NB05-1H</strain>
    </source>
</reference>
<name>A0ABU4LX14_9ACTN</name>
<gene>
    <name evidence="1" type="ORF">PV666_19745</name>
</gene>
<proteinExistence type="predicted"/>
<dbReference type="Proteomes" id="UP001272987">
    <property type="component" value="Unassembled WGS sequence"/>
</dbReference>
<keyword evidence="2" id="KW-1185">Reference proteome</keyword>
<protein>
    <submittedName>
        <fullName evidence="1">Uncharacterized protein</fullName>
    </submittedName>
</protein>
<dbReference type="RefSeq" id="WP_319166789.1">
    <property type="nucleotide sequence ID" value="NZ_JARAWP010000011.1"/>
</dbReference>
<accession>A0ABU4LX14</accession>
<comment type="caution">
    <text evidence="1">The sequence shown here is derived from an EMBL/GenBank/DDBJ whole genome shotgun (WGS) entry which is preliminary data.</text>
</comment>
<evidence type="ECO:0000313" key="1">
    <source>
        <dbReference type="EMBL" id="MDX3020101.1"/>
    </source>
</evidence>